<proteinExistence type="predicted"/>
<dbReference type="OrthoDB" id="5380163at2759"/>
<reference evidence="3" key="1">
    <citation type="journal article" date="2021" name="Nat. Commun.">
        <title>Genetic determinants of endophytism in the Arabidopsis root mycobiome.</title>
        <authorList>
            <person name="Mesny F."/>
            <person name="Miyauchi S."/>
            <person name="Thiergart T."/>
            <person name="Pickel B."/>
            <person name="Atanasova L."/>
            <person name="Karlsson M."/>
            <person name="Huettel B."/>
            <person name="Barry K.W."/>
            <person name="Haridas S."/>
            <person name="Chen C."/>
            <person name="Bauer D."/>
            <person name="Andreopoulos W."/>
            <person name="Pangilinan J."/>
            <person name="LaButti K."/>
            <person name="Riley R."/>
            <person name="Lipzen A."/>
            <person name="Clum A."/>
            <person name="Drula E."/>
            <person name="Henrissat B."/>
            <person name="Kohler A."/>
            <person name="Grigoriev I.V."/>
            <person name="Martin F.M."/>
            <person name="Hacquard S."/>
        </authorList>
    </citation>
    <scope>NUCLEOTIDE SEQUENCE</scope>
    <source>
        <strain evidence="3">MPI-SDFR-AT-0120</strain>
    </source>
</reference>
<dbReference type="SUPFAM" id="SSF111430">
    <property type="entry name" value="YAP1 redox domain"/>
    <property type="match status" value="1"/>
</dbReference>
<dbReference type="Gene3D" id="1.10.238.100">
    <property type="entry name" value="YAP1 redox domain. Chain B"/>
    <property type="match status" value="1"/>
</dbReference>
<accession>A0A8K0RJU0</accession>
<name>A0A8K0RJU0_9PLEO</name>
<evidence type="ECO:0000259" key="2">
    <source>
        <dbReference type="Pfam" id="PF08601"/>
    </source>
</evidence>
<dbReference type="Proteomes" id="UP000813461">
    <property type="component" value="Unassembled WGS sequence"/>
</dbReference>
<sequence>MCYQAVERYSACRCLYYRFDIAPCAANARLGHSVTEKTVLVGFACSIHSNDHAKRQSSEQAHTENMLEHEQQHAATTRNFLDISAQGGSKTARTFDSLRTIQAEGASGETESMLNCPIICDKFGNRADFKNSATDIDNLHIELRSKICCSLGVTMDHKDVEELSHNLREPQQTTNDGNLGDVGTTECQVKRARRPKRSPRNQANARVQKRPAIWRQQLAMISEPSEDDLTASDSQASSFKNANGRSNRGYRGPIHQSRDFNTIVGKVKYNVSENTTKDDDTLCRALFQALGCRVPVRGVCRA</sequence>
<feature type="domain" description="Transcription factor PAP1" evidence="2">
    <location>
        <begin position="108"/>
        <end position="163"/>
    </location>
</feature>
<feature type="region of interest" description="Disordered" evidence="1">
    <location>
        <begin position="225"/>
        <end position="256"/>
    </location>
</feature>
<dbReference type="AlphaFoldDB" id="A0A8K0RJU0"/>
<feature type="compositionally biased region" description="Basic residues" evidence="1">
    <location>
        <begin position="190"/>
        <end position="199"/>
    </location>
</feature>
<protein>
    <recommendedName>
        <fullName evidence="2">Transcription factor PAP1 domain-containing protein</fullName>
    </recommendedName>
</protein>
<feature type="region of interest" description="Disordered" evidence="1">
    <location>
        <begin position="164"/>
        <end position="209"/>
    </location>
</feature>
<evidence type="ECO:0000313" key="4">
    <source>
        <dbReference type="Proteomes" id="UP000813461"/>
    </source>
</evidence>
<evidence type="ECO:0000256" key="1">
    <source>
        <dbReference type="SAM" id="MobiDB-lite"/>
    </source>
</evidence>
<feature type="compositionally biased region" description="Polar residues" evidence="1">
    <location>
        <begin position="231"/>
        <end position="246"/>
    </location>
</feature>
<dbReference type="InterPro" id="IPR023167">
    <property type="entry name" value="Yap1_redox_dom_sf"/>
</dbReference>
<gene>
    <name evidence="3" type="ORF">FB567DRAFT_542984</name>
</gene>
<dbReference type="EMBL" id="JAGMVJ010000001">
    <property type="protein sequence ID" value="KAH7094548.1"/>
    <property type="molecule type" value="Genomic_DNA"/>
</dbReference>
<comment type="caution">
    <text evidence="3">The sequence shown here is derived from an EMBL/GenBank/DDBJ whole genome shotgun (WGS) entry which is preliminary data.</text>
</comment>
<keyword evidence="4" id="KW-1185">Reference proteome</keyword>
<dbReference type="InterPro" id="IPR013910">
    <property type="entry name" value="TF_PAP1"/>
</dbReference>
<dbReference type="Pfam" id="PF08601">
    <property type="entry name" value="PAP1"/>
    <property type="match status" value="1"/>
</dbReference>
<organism evidence="3 4">
    <name type="scientific">Paraphoma chrysanthemicola</name>
    <dbReference type="NCBI Taxonomy" id="798071"/>
    <lineage>
        <taxon>Eukaryota</taxon>
        <taxon>Fungi</taxon>
        <taxon>Dikarya</taxon>
        <taxon>Ascomycota</taxon>
        <taxon>Pezizomycotina</taxon>
        <taxon>Dothideomycetes</taxon>
        <taxon>Pleosporomycetidae</taxon>
        <taxon>Pleosporales</taxon>
        <taxon>Pleosporineae</taxon>
        <taxon>Phaeosphaeriaceae</taxon>
        <taxon>Paraphoma</taxon>
    </lineage>
</organism>
<evidence type="ECO:0000313" key="3">
    <source>
        <dbReference type="EMBL" id="KAH7094548.1"/>
    </source>
</evidence>